<dbReference type="KEGG" id="cte:CT1860"/>
<dbReference type="AlphaFoldDB" id="Q8KBC9"/>
<dbReference type="EMBL" id="AE006470">
    <property type="protein sequence ID" value="AAM73079.1"/>
    <property type="molecule type" value="Genomic_DNA"/>
</dbReference>
<protein>
    <submittedName>
        <fullName evidence="1">Uncharacterized protein</fullName>
    </submittedName>
</protein>
<proteinExistence type="predicted"/>
<name>Q8KBC9_CHLTE</name>
<dbReference type="Proteomes" id="UP000001007">
    <property type="component" value="Chromosome"/>
</dbReference>
<reference evidence="1 2" key="1">
    <citation type="journal article" date="2002" name="Proc. Natl. Acad. Sci. U.S.A.">
        <title>The complete genome sequence of Chlorobium tepidum TLS, a photosynthetic, anaerobic, green-sulfur bacterium.</title>
        <authorList>
            <person name="Eisen J.A."/>
            <person name="Nelson K.E."/>
            <person name="Paulsen I.T."/>
            <person name="Heidelberg J.F."/>
            <person name="Wu M."/>
            <person name="Dodson R.J."/>
            <person name="Deboy R."/>
            <person name="Gwinn M.L."/>
            <person name="Nelson W.C."/>
            <person name="Haft D.H."/>
            <person name="Hickey E.K."/>
            <person name="Peterson J.D."/>
            <person name="Durkin A.S."/>
            <person name="Kolonay J.L."/>
            <person name="Yang F."/>
            <person name="Holt I."/>
            <person name="Umayam L.A."/>
            <person name="Mason T."/>
            <person name="Brenner M."/>
            <person name="Shea T.P."/>
            <person name="Parksey D."/>
            <person name="Nierman W.C."/>
            <person name="Feldblyum T.V."/>
            <person name="Hansen C.L."/>
            <person name="Craven M.B."/>
            <person name="Radune D."/>
            <person name="Vamathevan J."/>
            <person name="Khouri H."/>
            <person name="White O."/>
            <person name="Gruber T.M."/>
            <person name="Ketchum K.A."/>
            <person name="Venter J.C."/>
            <person name="Tettelin H."/>
            <person name="Bryant D.A."/>
            <person name="Fraser C.M."/>
        </authorList>
    </citation>
    <scope>NUCLEOTIDE SEQUENCE [LARGE SCALE GENOMIC DNA]</scope>
    <source>
        <strain evidence="2">ATCC 49652 / DSM 12025 / NBRC 103806 / TLS</strain>
    </source>
</reference>
<evidence type="ECO:0000313" key="2">
    <source>
        <dbReference type="Proteomes" id="UP000001007"/>
    </source>
</evidence>
<gene>
    <name evidence="1" type="ordered locus">CT1860</name>
</gene>
<dbReference type="RefSeq" id="WP_010933518.1">
    <property type="nucleotide sequence ID" value="NC_002932.3"/>
</dbReference>
<organism evidence="1 2">
    <name type="scientific">Chlorobaculum tepidum (strain ATCC 49652 / DSM 12025 / NBRC 103806 / TLS)</name>
    <name type="common">Chlorobium tepidum</name>
    <dbReference type="NCBI Taxonomy" id="194439"/>
    <lineage>
        <taxon>Bacteria</taxon>
        <taxon>Pseudomonadati</taxon>
        <taxon>Chlorobiota</taxon>
        <taxon>Chlorobiia</taxon>
        <taxon>Chlorobiales</taxon>
        <taxon>Chlorobiaceae</taxon>
        <taxon>Chlorobaculum</taxon>
    </lineage>
</organism>
<evidence type="ECO:0000313" key="1">
    <source>
        <dbReference type="EMBL" id="AAM73079.1"/>
    </source>
</evidence>
<dbReference type="EnsemblBacteria" id="AAM73079">
    <property type="protein sequence ID" value="AAM73079"/>
    <property type="gene ID" value="CT1860"/>
</dbReference>
<sequence>MLISFPEPRFEALSIQAALVKMGGKYRFITLENFSDTATSSSKTVMGKLTADNGHMNLGSKNYDDLNSFQNDPDKLLSL</sequence>
<dbReference type="HOGENOM" id="CLU_2599681_0_0_10"/>
<accession>Q8KBC9</accession>
<keyword evidence="2" id="KW-1185">Reference proteome</keyword>